<evidence type="ECO:0000313" key="12">
    <source>
        <dbReference type="EMBL" id="APW38007.1"/>
    </source>
</evidence>
<dbReference type="PANTHER" id="PTHR43711">
    <property type="entry name" value="TWO-COMPONENT HISTIDINE KINASE"/>
    <property type="match status" value="1"/>
</dbReference>
<keyword evidence="9" id="KW-0472">Membrane</keyword>
<dbReference type="InterPro" id="IPR004358">
    <property type="entry name" value="Sig_transdc_His_kin-like_C"/>
</dbReference>
<dbReference type="InterPro" id="IPR050736">
    <property type="entry name" value="Sensor_HK_Regulatory"/>
</dbReference>
<dbReference type="Pfam" id="PF00072">
    <property type="entry name" value="Response_reg"/>
    <property type="match status" value="1"/>
</dbReference>
<dbReference type="Gene3D" id="3.30.565.10">
    <property type="entry name" value="Histidine kinase-like ATPase, C-terminal domain"/>
    <property type="match status" value="1"/>
</dbReference>
<sequence length="604" mass="64581">MDRATIPLDRAAPAVSPGDAQPAGATREEMLLELIGLHAAMLRLKPAMQAALILGMGLTVGGRAPGHAFISWAVLTMLVELGRAWYAHRLIPRLPHIDAKRVYRQMVAMALLSGATQGLAGVLMFPVLSIEDQAILAVIQMAVAASGAATSMSSRTIVGVFSVAVVIPTALSWGLQHPQQLVGLLVLCSLYCALLVVVAIHAERLLLRSLNIRHERDKMVRDLERSNAVVRQAMARAEESAQARARVLASASHDLRQPLHALSIYSAILAARPTPETLKEVGQNIDQIVRSLGSLLTGLLDISKLSAGNYVSHKQVFSLDELLDGLCSEHANAATAKQLVLRRHLRPVAVFSDAMAVTRIARNLLDNALKYTDAGEVCVSCGADGIDGRDGFITVSDTGKGIRLVEQERVFEEFYQIDNPGRDRSRGVGLGLAIVQRLADLIGATIALNSAPGVGTSFTLRLPAAVTHPAQRVVPARVEPAAGLAGLRVMLIDDEDDILKSMTTLLKLWQMRVCTASDGGEAHALMLADGAPDLLVADLRLRAGDHGARLAEQLQARHGRMAVLIITGDTSSEALREAEAAYPVLQKPITAEALHASILKLLGR</sequence>
<feature type="transmembrane region" description="Helical" evidence="9">
    <location>
        <begin position="181"/>
        <end position="200"/>
    </location>
</feature>
<evidence type="ECO:0000256" key="7">
    <source>
        <dbReference type="PROSITE-ProRule" id="PRU00169"/>
    </source>
</evidence>
<dbReference type="CDD" id="cd00156">
    <property type="entry name" value="REC"/>
    <property type="match status" value="1"/>
</dbReference>
<protein>
    <recommendedName>
        <fullName evidence="2">histidine kinase</fullName>
        <ecNumber evidence="2">2.7.13.3</ecNumber>
    </recommendedName>
</protein>
<feature type="transmembrane region" description="Helical" evidence="9">
    <location>
        <begin position="157"/>
        <end position="175"/>
    </location>
</feature>
<reference evidence="12 13" key="1">
    <citation type="submission" date="2017-01" db="EMBL/GenBank/DDBJ databases">
        <authorList>
            <person name="Mah S.A."/>
            <person name="Swanson W.J."/>
            <person name="Moy G.W."/>
            <person name="Vacquier V.D."/>
        </authorList>
    </citation>
    <scope>NUCLEOTIDE SEQUENCE [LARGE SCALE GENOMIC DNA]</scope>
    <source>
        <strain evidence="12 13">DCY110</strain>
    </source>
</reference>
<dbReference type="InterPro" id="IPR003594">
    <property type="entry name" value="HATPase_dom"/>
</dbReference>
<dbReference type="PANTHER" id="PTHR43711:SF26">
    <property type="entry name" value="SENSOR HISTIDINE KINASE RCSC"/>
    <property type="match status" value="1"/>
</dbReference>
<feature type="domain" description="Histidine kinase" evidence="10">
    <location>
        <begin position="250"/>
        <end position="466"/>
    </location>
</feature>
<keyword evidence="3 7" id="KW-0597">Phosphoprotein</keyword>
<evidence type="ECO:0000256" key="6">
    <source>
        <dbReference type="ARBA" id="ARBA00023012"/>
    </source>
</evidence>
<feature type="transmembrane region" description="Helical" evidence="9">
    <location>
        <begin position="107"/>
        <end position="128"/>
    </location>
</feature>
<dbReference type="Pfam" id="PF02518">
    <property type="entry name" value="HATPase_c"/>
    <property type="match status" value="1"/>
</dbReference>
<dbReference type="PROSITE" id="PS50110">
    <property type="entry name" value="RESPONSE_REGULATORY"/>
    <property type="match status" value="1"/>
</dbReference>
<dbReference type="InterPro" id="IPR036890">
    <property type="entry name" value="HATPase_C_sf"/>
</dbReference>
<keyword evidence="5" id="KW-0418">Kinase</keyword>
<dbReference type="SUPFAM" id="SSF52172">
    <property type="entry name" value="CheY-like"/>
    <property type="match status" value="1"/>
</dbReference>
<dbReference type="Proteomes" id="UP000186609">
    <property type="component" value="Chromosome"/>
</dbReference>
<dbReference type="EMBL" id="CP019236">
    <property type="protein sequence ID" value="APW38007.1"/>
    <property type="molecule type" value="Genomic_DNA"/>
</dbReference>
<dbReference type="GO" id="GO:0000155">
    <property type="term" value="F:phosphorelay sensor kinase activity"/>
    <property type="evidence" value="ECO:0007669"/>
    <property type="project" value="InterPro"/>
</dbReference>
<keyword evidence="6" id="KW-0902">Two-component regulatory system</keyword>
<dbReference type="SMART" id="SM00388">
    <property type="entry name" value="HisKA"/>
    <property type="match status" value="1"/>
</dbReference>
<dbReference type="SMART" id="SM00387">
    <property type="entry name" value="HATPase_c"/>
    <property type="match status" value="1"/>
</dbReference>
<keyword evidence="9" id="KW-0812">Transmembrane</keyword>
<name>A0A1P8JW77_9BURK</name>
<evidence type="ECO:0000256" key="1">
    <source>
        <dbReference type="ARBA" id="ARBA00000085"/>
    </source>
</evidence>
<dbReference type="InterPro" id="IPR003661">
    <property type="entry name" value="HisK_dim/P_dom"/>
</dbReference>
<dbReference type="InterPro" id="IPR011006">
    <property type="entry name" value="CheY-like_superfamily"/>
</dbReference>
<evidence type="ECO:0000256" key="2">
    <source>
        <dbReference type="ARBA" id="ARBA00012438"/>
    </source>
</evidence>
<dbReference type="RefSeq" id="WP_076199886.1">
    <property type="nucleotide sequence ID" value="NZ_CP019236.1"/>
</dbReference>
<evidence type="ECO:0000256" key="3">
    <source>
        <dbReference type="ARBA" id="ARBA00022553"/>
    </source>
</evidence>
<feature type="region of interest" description="Disordered" evidence="8">
    <location>
        <begin position="1"/>
        <end position="22"/>
    </location>
</feature>
<dbReference type="Gene3D" id="3.40.50.2300">
    <property type="match status" value="1"/>
</dbReference>
<keyword evidence="9" id="KW-1133">Transmembrane helix</keyword>
<organism evidence="12 13">
    <name type="scientific">Rhodoferax koreensis</name>
    <dbReference type="NCBI Taxonomy" id="1842727"/>
    <lineage>
        <taxon>Bacteria</taxon>
        <taxon>Pseudomonadati</taxon>
        <taxon>Pseudomonadota</taxon>
        <taxon>Betaproteobacteria</taxon>
        <taxon>Burkholderiales</taxon>
        <taxon>Comamonadaceae</taxon>
        <taxon>Rhodoferax</taxon>
    </lineage>
</organism>
<dbReference type="KEGG" id="rhy:RD110_13050"/>
<dbReference type="InterPro" id="IPR001789">
    <property type="entry name" value="Sig_transdc_resp-reg_receiver"/>
</dbReference>
<evidence type="ECO:0000256" key="4">
    <source>
        <dbReference type="ARBA" id="ARBA00022679"/>
    </source>
</evidence>
<dbReference type="InterPro" id="IPR005467">
    <property type="entry name" value="His_kinase_dom"/>
</dbReference>
<dbReference type="Gene3D" id="1.10.287.130">
    <property type="match status" value="1"/>
</dbReference>
<dbReference type="Pfam" id="PF00512">
    <property type="entry name" value="HisKA"/>
    <property type="match status" value="1"/>
</dbReference>
<evidence type="ECO:0000256" key="8">
    <source>
        <dbReference type="SAM" id="MobiDB-lite"/>
    </source>
</evidence>
<dbReference type="InterPro" id="IPR036097">
    <property type="entry name" value="HisK_dim/P_sf"/>
</dbReference>
<keyword evidence="13" id="KW-1185">Reference proteome</keyword>
<keyword evidence="4" id="KW-0808">Transferase</keyword>
<evidence type="ECO:0000313" key="13">
    <source>
        <dbReference type="Proteomes" id="UP000186609"/>
    </source>
</evidence>
<gene>
    <name evidence="12" type="ORF">RD110_13050</name>
</gene>
<proteinExistence type="predicted"/>
<evidence type="ECO:0000256" key="9">
    <source>
        <dbReference type="SAM" id="Phobius"/>
    </source>
</evidence>
<dbReference type="EC" id="2.7.13.3" evidence="2"/>
<evidence type="ECO:0000256" key="5">
    <source>
        <dbReference type="ARBA" id="ARBA00022777"/>
    </source>
</evidence>
<dbReference type="STRING" id="1842727.RD110_13050"/>
<accession>A0A1P8JW77</accession>
<dbReference type="SMART" id="SM00448">
    <property type="entry name" value="REC"/>
    <property type="match status" value="1"/>
</dbReference>
<dbReference type="AlphaFoldDB" id="A0A1P8JW77"/>
<feature type="modified residue" description="4-aspartylphosphate" evidence="7">
    <location>
        <position position="538"/>
    </location>
</feature>
<dbReference type="OrthoDB" id="6114847at2"/>
<dbReference type="SUPFAM" id="SSF47384">
    <property type="entry name" value="Homodimeric domain of signal transducing histidine kinase"/>
    <property type="match status" value="1"/>
</dbReference>
<dbReference type="CDD" id="cd00082">
    <property type="entry name" value="HisKA"/>
    <property type="match status" value="1"/>
</dbReference>
<evidence type="ECO:0000259" key="11">
    <source>
        <dbReference type="PROSITE" id="PS50110"/>
    </source>
</evidence>
<dbReference type="SUPFAM" id="SSF55874">
    <property type="entry name" value="ATPase domain of HSP90 chaperone/DNA topoisomerase II/histidine kinase"/>
    <property type="match status" value="1"/>
</dbReference>
<evidence type="ECO:0000259" key="10">
    <source>
        <dbReference type="PROSITE" id="PS50109"/>
    </source>
</evidence>
<dbReference type="PROSITE" id="PS50109">
    <property type="entry name" value="HIS_KIN"/>
    <property type="match status" value="1"/>
</dbReference>
<feature type="domain" description="Response regulatory" evidence="11">
    <location>
        <begin position="488"/>
        <end position="602"/>
    </location>
</feature>
<comment type="catalytic activity">
    <reaction evidence="1">
        <text>ATP + protein L-histidine = ADP + protein N-phospho-L-histidine.</text>
        <dbReference type="EC" id="2.7.13.3"/>
    </reaction>
</comment>
<dbReference type="PRINTS" id="PR00344">
    <property type="entry name" value="BCTRLSENSOR"/>
</dbReference>